<proteinExistence type="inferred from homology"/>
<evidence type="ECO:0000313" key="2">
    <source>
        <dbReference type="EMBL" id="MFD1533751.1"/>
    </source>
</evidence>
<protein>
    <submittedName>
        <fullName evidence="2">ROK family protein</fullName>
    </submittedName>
</protein>
<dbReference type="EMBL" id="JBHUCP010000026">
    <property type="protein sequence ID" value="MFD1533751.1"/>
    <property type="molecule type" value="Genomic_DNA"/>
</dbReference>
<dbReference type="Gene3D" id="3.30.420.40">
    <property type="match status" value="2"/>
</dbReference>
<dbReference type="SUPFAM" id="SSF53067">
    <property type="entry name" value="Actin-like ATPase domain"/>
    <property type="match status" value="1"/>
</dbReference>
<dbReference type="Pfam" id="PF00480">
    <property type="entry name" value="ROK"/>
    <property type="match status" value="1"/>
</dbReference>
<comment type="similarity">
    <text evidence="1">Belongs to the ROK (NagC/XylR) family.</text>
</comment>
<accession>A0ABW4FTB9</accession>
<dbReference type="RefSeq" id="WP_343979210.1">
    <property type="nucleotide sequence ID" value="NZ_BAAAJG010000011.1"/>
</dbReference>
<evidence type="ECO:0000313" key="3">
    <source>
        <dbReference type="Proteomes" id="UP001597145"/>
    </source>
</evidence>
<reference evidence="3" key="1">
    <citation type="journal article" date="2019" name="Int. J. Syst. Evol. Microbiol.">
        <title>The Global Catalogue of Microorganisms (GCM) 10K type strain sequencing project: providing services to taxonomists for standard genome sequencing and annotation.</title>
        <authorList>
            <consortium name="The Broad Institute Genomics Platform"/>
            <consortium name="The Broad Institute Genome Sequencing Center for Infectious Disease"/>
            <person name="Wu L."/>
            <person name="Ma J."/>
        </authorList>
    </citation>
    <scope>NUCLEOTIDE SEQUENCE [LARGE SCALE GENOMIC DNA]</scope>
    <source>
        <strain evidence="3">JCM 12165</strain>
    </source>
</reference>
<gene>
    <name evidence="2" type="ORF">ACFSCY_30480</name>
</gene>
<organism evidence="2 3">
    <name type="scientific">Pseudonocardia aurantiaca</name>
    <dbReference type="NCBI Taxonomy" id="75290"/>
    <lineage>
        <taxon>Bacteria</taxon>
        <taxon>Bacillati</taxon>
        <taxon>Actinomycetota</taxon>
        <taxon>Actinomycetes</taxon>
        <taxon>Pseudonocardiales</taxon>
        <taxon>Pseudonocardiaceae</taxon>
        <taxon>Pseudonocardia</taxon>
    </lineage>
</organism>
<dbReference type="Proteomes" id="UP001597145">
    <property type="component" value="Unassembled WGS sequence"/>
</dbReference>
<dbReference type="InterPro" id="IPR000600">
    <property type="entry name" value="ROK"/>
</dbReference>
<dbReference type="InterPro" id="IPR043129">
    <property type="entry name" value="ATPase_NBD"/>
</dbReference>
<sequence>MDGPRTLAIDIGGSGLKAVVLAPDGRMVSDRNRRATPYPCTPPVLLDELAALAATQPVYDRVSVGFPGAIRKGRVRDVTAFARPAPGRPKDPGLVALWADFELETALAGRFGKPTRVANDADVQGAAVISGHGMELVITLGTGVGCAVFFDGELLPHMELSHGRFGHGHSIEVACGDNERQKVGKDTWRDRVLDALDAFEAMVLPDHLYIGGGNAKKLDADKLGPNRTLVPNISGLLGGIALWERTADIEHAASTHGHTPGPSAT</sequence>
<evidence type="ECO:0000256" key="1">
    <source>
        <dbReference type="ARBA" id="ARBA00006479"/>
    </source>
</evidence>
<name>A0ABW4FTB9_9PSEU</name>
<comment type="caution">
    <text evidence="2">The sequence shown here is derived from an EMBL/GenBank/DDBJ whole genome shotgun (WGS) entry which is preliminary data.</text>
</comment>
<keyword evidence="3" id="KW-1185">Reference proteome</keyword>